<sequence length="167" mass="19486">MMEQSNLLPKKHKTTVIEERKGEKATAIAQIEEWGNWKPPQISPANKNLQINVGLRQKSKRASRQESQSQTKQEDRNETHKPFKKNIPGAYHEKDEAEEEIRVLIPTKYKKTQEGKEVDNDYIEILSKEKNKEELRQESQKMELKDKVISKANNAKLIIENVIKKIL</sequence>
<evidence type="ECO:0000313" key="2">
    <source>
        <dbReference type="EMBL" id="MBW0460490.1"/>
    </source>
</evidence>
<feature type="region of interest" description="Disordered" evidence="1">
    <location>
        <begin position="1"/>
        <end position="23"/>
    </location>
</feature>
<protein>
    <submittedName>
        <fullName evidence="2">Uncharacterized protein</fullName>
    </submittedName>
</protein>
<dbReference type="EMBL" id="AVOT02000021">
    <property type="protein sequence ID" value="MBW0460490.1"/>
    <property type="molecule type" value="Genomic_DNA"/>
</dbReference>
<feature type="region of interest" description="Disordered" evidence="1">
    <location>
        <begin position="37"/>
        <end position="95"/>
    </location>
</feature>
<keyword evidence="3" id="KW-1185">Reference proteome</keyword>
<evidence type="ECO:0000313" key="3">
    <source>
        <dbReference type="Proteomes" id="UP000765509"/>
    </source>
</evidence>
<feature type="compositionally biased region" description="Basic and acidic residues" evidence="1">
    <location>
        <begin position="72"/>
        <end position="81"/>
    </location>
</feature>
<comment type="caution">
    <text evidence="2">The sequence shown here is derived from an EMBL/GenBank/DDBJ whole genome shotgun (WGS) entry which is preliminary data.</text>
</comment>
<dbReference type="Proteomes" id="UP000765509">
    <property type="component" value="Unassembled WGS sequence"/>
</dbReference>
<proteinExistence type="predicted"/>
<name>A0A9Q3B8F5_9BASI</name>
<accession>A0A9Q3B8F5</accession>
<dbReference type="AlphaFoldDB" id="A0A9Q3B8F5"/>
<reference evidence="2" key="1">
    <citation type="submission" date="2021-03" db="EMBL/GenBank/DDBJ databases">
        <title>Draft genome sequence of rust myrtle Austropuccinia psidii MF-1, a brazilian biotype.</title>
        <authorList>
            <person name="Quecine M.C."/>
            <person name="Pachon D.M.R."/>
            <person name="Bonatelli M.L."/>
            <person name="Correr F.H."/>
            <person name="Franceschini L.M."/>
            <person name="Leite T.F."/>
            <person name="Margarido G.R.A."/>
            <person name="Almeida C.A."/>
            <person name="Ferrarezi J.A."/>
            <person name="Labate C.A."/>
        </authorList>
    </citation>
    <scope>NUCLEOTIDE SEQUENCE</scope>
    <source>
        <strain evidence="2">MF-1</strain>
    </source>
</reference>
<evidence type="ECO:0000256" key="1">
    <source>
        <dbReference type="SAM" id="MobiDB-lite"/>
    </source>
</evidence>
<gene>
    <name evidence="2" type="ORF">O181_000205</name>
</gene>
<organism evidence="2 3">
    <name type="scientific">Austropuccinia psidii MF-1</name>
    <dbReference type="NCBI Taxonomy" id="1389203"/>
    <lineage>
        <taxon>Eukaryota</taxon>
        <taxon>Fungi</taxon>
        <taxon>Dikarya</taxon>
        <taxon>Basidiomycota</taxon>
        <taxon>Pucciniomycotina</taxon>
        <taxon>Pucciniomycetes</taxon>
        <taxon>Pucciniales</taxon>
        <taxon>Sphaerophragmiaceae</taxon>
        <taxon>Austropuccinia</taxon>
    </lineage>
</organism>